<protein>
    <submittedName>
        <fullName evidence="9">Biopolymer transport protein ExbD/TolR</fullName>
    </submittedName>
</protein>
<keyword evidence="5 8" id="KW-1133">Transmembrane helix</keyword>
<dbReference type="PANTHER" id="PTHR30558">
    <property type="entry name" value="EXBD MEMBRANE COMPONENT OF PMF-DRIVEN MACROMOLECULE IMPORT SYSTEM"/>
    <property type="match status" value="1"/>
</dbReference>
<keyword evidence="4 7" id="KW-0812">Transmembrane</keyword>
<dbReference type="OrthoDB" id="5396454at2"/>
<comment type="subcellular location">
    <subcellularLocation>
        <location evidence="1">Cell membrane</location>
        <topology evidence="1">Single-pass membrane protein</topology>
    </subcellularLocation>
    <subcellularLocation>
        <location evidence="7">Cell membrane</location>
        <topology evidence="7">Single-pass type II membrane protein</topology>
    </subcellularLocation>
</comment>
<dbReference type="InterPro" id="IPR003400">
    <property type="entry name" value="ExbD"/>
</dbReference>
<keyword evidence="6 8" id="KW-0472">Membrane</keyword>
<dbReference type="STRING" id="443144.GM21_0443"/>
<evidence type="ECO:0000256" key="8">
    <source>
        <dbReference type="SAM" id="Phobius"/>
    </source>
</evidence>
<dbReference type="HOGENOM" id="CLU_104146_0_0_7"/>
<evidence type="ECO:0000256" key="2">
    <source>
        <dbReference type="ARBA" id="ARBA00005811"/>
    </source>
</evidence>
<proteinExistence type="inferred from homology"/>
<keyword evidence="3" id="KW-1003">Cell membrane</keyword>
<organism evidence="9">
    <name type="scientific">Geobacter sp. (strain M21)</name>
    <dbReference type="NCBI Taxonomy" id="443144"/>
    <lineage>
        <taxon>Bacteria</taxon>
        <taxon>Pseudomonadati</taxon>
        <taxon>Thermodesulfobacteriota</taxon>
        <taxon>Desulfuromonadia</taxon>
        <taxon>Geobacterales</taxon>
        <taxon>Geobacteraceae</taxon>
        <taxon>Geobacter</taxon>
    </lineage>
</organism>
<evidence type="ECO:0000256" key="7">
    <source>
        <dbReference type="RuleBase" id="RU003879"/>
    </source>
</evidence>
<dbReference type="PANTHER" id="PTHR30558:SF3">
    <property type="entry name" value="BIOPOLYMER TRANSPORT PROTEIN EXBD-RELATED"/>
    <property type="match status" value="1"/>
</dbReference>
<evidence type="ECO:0000256" key="6">
    <source>
        <dbReference type="ARBA" id="ARBA00023136"/>
    </source>
</evidence>
<dbReference type="eggNOG" id="COG0848">
    <property type="taxonomic scope" value="Bacteria"/>
</dbReference>
<dbReference type="KEGG" id="gem:GM21_0443"/>
<evidence type="ECO:0000313" key="9">
    <source>
        <dbReference type="EMBL" id="ACT16523.1"/>
    </source>
</evidence>
<evidence type="ECO:0000256" key="3">
    <source>
        <dbReference type="ARBA" id="ARBA00022475"/>
    </source>
</evidence>
<dbReference type="GO" id="GO:0022857">
    <property type="term" value="F:transmembrane transporter activity"/>
    <property type="evidence" value="ECO:0007669"/>
    <property type="project" value="InterPro"/>
</dbReference>
<dbReference type="AlphaFoldDB" id="C6DZ22"/>
<gene>
    <name evidence="9" type="ordered locus">GM21_0443</name>
</gene>
<feature type="transmembrane region" description="Helical" evidence="8">
    <location>
        <begin position="28"/>
        <end position="48"/>
    </location>
</feature>
<evidence type="ECO:0000256" key="4">
    <source>
        <dbReference type="ARBA" id="ARBA00022692"/>
    </source>
</evidence>
<accession>C6DZ22</accession>
<comment type="similarity">
    <text evidence="2 7">Belongs to the ExbD/TolR family.</text>
</comment>
<keyword evidence="7" id="KW-0813">Transport</keyword>
<reference evidence="9" key="1">
    <citation type="submission" date="2009-07" db="EMBL/GenBank/DDBJ databases">
        <title>Complete sequence of Geobacter sp. M21.</title>
        <authorList>
            <consortium name="US DOE Joint Genome Institute"/>
            <person name="Lucas S."/>
            <person name="Copeland A."/>
            <person name="Lapidus A."/>
            <person name="Glavina del Rio T."/>
            <person name="Dalin E."/>
            <person name="Tice H."/>
            <person name="Bruce D."/>
            <person name="Goodwin L."/>
            <person name="Pitluck S."/>
            <person name="Saunders E."/>
            <person name="Brettin T."/>
            <person name="Detter J.C."/>
            <person name="Han C."/>
            <person name="Larimer F."/>
            <person name="Land M."/>
            <person name="Hauser L."/>
            <person name="Kyrpides N."/>
            <person name="Ovchinnikova G."/>
            <person name="Lovley D."/>
        </authorList>
    </citation>
    <scope>NUCLEOTIDE SEQUENCE [LARGE SCALE GENOMIC DNA]</scope>
    <source>
        <strain evidence="9">M21</strain>
    </source>
</reference>
<dbReference type="EMBL" id="CP001661">
    <property type="protein sequence ID" value="ACT16523.1"/>
    <property type="molecule type" value="Genomic_DNA"/>
</dbReference>
<dbReference type="Pfam" id="PF02472">
    <property type="entry name" value="ExbD"/>
    <property type="match status" value="1"/>
</dbReference>
<name>C6DZ22_GEOSM</name>
<sequence>MARRRRRQKEQHETDIMEVLNLTPMMDVFTVLVVFLLITAVFTSITIMELSVPTSAGAVVATPSNFAIEVIVRKAGLEIANGKSVEAAIPKINDRYDLEKLSEMLRRIKAQYPEKEDATVLMEPKVEYDHLVQVMDTVRGAEVRTPGQKEVGAIVLFPKISIGDAP</sequence>
<dbReference type="GO" id="GO:0015031">
    <property type="term" value="P:protein transport"/>
    <property type="evidence" value="ECO:0007669"/>
    <property type="project" value="UniProtKB-KW"/>
</dbReference>
<keyword evidence="7" id="KW-0653">Protein transport</keyword>
<dbReference type="GO" id="GO:0005886">
    <property type="term" value="C:plasma membrane"/>
    <property type="evidence" value="ECO:0007669"/>
    <property type="project" value="UniProtKB-SubCell"/>
</dbReference>
<evidence type="ECO:0000256" key="1">
    <source>
        <dbReference type="ARBA" id="ARBA00004162"/>
    </source>
</evidence>
<evidence type="ECO:0000256" key="5">
    <source>
        <dbReference type="ARBA" id="ARBA00022989"/>
    </source>
</evidence>